<name>A0AAV2EEZ3_9ROSI</name>
<dbReference type="InterPro" id="IPR026960">
    <property type="entry name" value="RVT-Znf"/>
</dbReference>
<dbReference type="CDD" id="cd01650">
    <property type="entry name" value="RT_nLTR_like"/>
    <property type="match status" value="1"/>
</dbReference>
<dbReference type="InterPro" id="IPR012337">
    <property type="entry name" value="RNaseH-like_sf"/>
</dbReference>
<dbReference type="CDD" id="cd06222">
    <property type="entry name" value="RNase_H_like"/>
    <property type="match status" value="1"/>
</dbReference>
<accession>A0AAV2EEZ3</accession>
<dbReference type="EMBL" id="OZ034817">
    <property type="protein sequence ID" value="CAL1384480.1"/>
    <property type="molecule type" value="Genomic_DNA"/>
</dbReference>
<dbReference type="Pfam" id="PF13456">
    <property type="entry name" value="RVT_3"/>
    <property type="match status" value="1"/>
</dbReference>
<evidence type="ECO:0000313" key="3">
    <source>
        <dbReference type="EMBL" id="CAL1384480.1"/>
    </source>
</evidence>
<dbReference type="SUPFAM" id="SSF56672">
    <property type="entry name" value="DNA/RNA polymerases"/>
    <property type="match status" value="1"/>
</dbReference>
<dbReference type="AlphaFoldDB" id="A0AAV2EEZ3"/>
<dbReference type="PANTHER" id="PTHR33116">
    <property type="entry name" value="REVERSE TRANSCRIPTASE ZINC-BINDING DOMAIN-CONTAINING PROTEIN-RELATED-RELATED"/>
    <property type="match status" value="1"/>
</dbReference>
<dbReference type="InterPro" id="IPR044730">
    <property type="entry name" value="RNase_H-like_dom_plant"/>
</dbReference>
<proteinExistence type="predicted"/>
<protein>
    <submittedName>
        <fullName evidence="3">Uncharacterized protein</fullName>
    </submittedName>
</protein>
<keyword evidence="4" id="KW-1185">Reference proteome</keyword>
<dbReference type="Pfam" id="PF13966">
    <property type="entry name" value="zf-RVT"/>
    <property type="match status" value="1"/>
</dbReference>
<dbReference type="PROSITE" id="PS50878">
    <property type="entry name" value="RT_POL"/>
    <property type="match status" value="1"/>
</dbReference>
<feature type="domain" description="RNase H type-1" evidence="2">
    <location>
        <begin position="742"/>
        <end position="872"/>
    </location>
</feature>
<evidence type="ECO:0000313" key="4">
    <source>
        <dbReference type="Proteomes" id="UP001497516"/>
    </source>
</evidence>
<dbReference type="Proteomes" id="UP001497516">
    <property type="component" value="Chromosome 4"/>
</dbReference>
<evidence type="ECO:0000259" key="2">
    <source>
        <dbReference type="PROSITE" id="PS50879"/>
    </source>
</evidence>
<evidence type="ECO:0000259" key="1">
    <source>
        <dbReference type="PROSITE" id="PS50878"/>
    </source>
</evidence>
<gene>
    <name evidence="3" type="ORF">LTRI10_LOCUS25681</name>
</gene>
<reference evidence="3 4" key="1">
    <citation type="submission" date="2024-04" db="EMBL/GenBank/DDBJ databases">
        <authorList>
            <person name="Fracassetti M."/>
        </authorList>
    </citation>
    <scope>NUCLEOTIDE SEQUENCE [LARGE SCALE GENOMIC DNA]</scope>
</reference>
<dbReference type="SUPFAM" id="SSF53098">
    <property type="entry name" value="Ribonuclease H-like"/>
    <property type="match status" value="1"/>
</dbReference>
<dbReference type="PROSITE" id="PS50879">
    <property type="entry name" value="RNASE_H_1"/>
    <property type="match status" value="1"/>
</dbReference>
<dbReference type="PANTHER" id="PTHR33116:SF70">
    <property type="entry name" value="NON-LTR RETROELEMENT REVERSE TRANSCRIPTASE-LIKE PROTEIN"/>
    <property type="match status" value="1"/>
</dbReference>
<dbReference type="InterPro" id="IPR002156">
    <property type="entry name" value="RNaseH_domain"/>
</dbReference>
<dbReference type="Gene3D" id="3.30.420.10">
    <property type="entry name" value="Ribonuclease H-like superfamily/Ribonuclease H"/>
    <property type="match status" value="1"/>
</dbReference>
<sequence length="913" mass="103554">MALNFFSTGALPEEVVESTVVLIPKVDHPEMVSQLRPISLNNVCLKAITKAITNRLKPIMRKLVSPRQSSFIPGRQTTDNIIVLQEVLHSLRKKKGKRGGLVLKIDLEKAYDRLRWDFLRDTLKEVGLPSTWINCIMFCVEHNRMRLLWNGDLSAPITPTRGIRQGDPLSPYLFVLCMERLSHRIDKAIEDKLWKPLRLSKEGPTISHLFFADDLILFAEAGGSQVRIIKQCLDEFCHSSGQRVNYNKSAMFVSANVDRRQARRLSHRVDIPLTVDLGRYLGVMAIHGRVTKARYRDLVLRIQRKLAPWKSRHLSLAARITVVKSITSSIPIYPMHTELLPVNICRTLDRINRGFIWGDTDSQKKLHLVGWPQLVLPKSSGGLGIRSTREVNISMLAKSGWRLLQEEDSLWVQMVRAKYGGNRQHLDMLKPIQGSSFTWASFTKAANLLRQGCAWNVHSGRQTKFWADPWILQGPLYEVATGPITEEDRQLMVANFVDEEGNWLIEKFESLLSPEITQKILAQAVDPLAMEADKIFWRPTADGRFSTKSAYVLQQGTPDSEGQQWWKAIWRLPVPERVRCFMWLVKQGRVTTNEMRVRRHLSDDGFCYKCANQEESLEHIFRNCPPAAFLWHRTVPGGAQQEFFSLSWGTWLHRNLASKEATMDGVPWNAFFSIALWCLWKNRNDVVFKGENKALSASSLTQSIKIRASVWTQAWNAPSPLVGRFKPAQDRVMTEVGWKAPPAGWAKINVDGAAKGEQGLAGAGGVIRDDSGSWVRGFVSRLGSCSAALAELWAIYHGLKLGWNFGYRALIIETDSQLATQLVKNRMDPLHPYAALLTAIRRKISQDWVVSLVHVYREGNRVADWLSKHSLVYPFGMHELDSPPPELLPLLQDDQRGSTILRNIVVNSTAPSL</sequence>
<organism evidence="3 4">
    <name type="scientific">Linum trigynum</name>
    <dbReference type="NCBI Taxonomy" id="586398"/>
    <lineage>
        <taxon>Eukaryota</taxon>
        <taxon>Viridiplantae</taxon>
        <taxon>Streptophyta</taxon>
        <taxon>Embryophyta</taxon>
        <taxon>Tracheophyta</taxon>
        <taxon>Spermatophyta</taxon>
        <taxon>Magnoliopsida</taxon>
        <taxon>eudicotyledons</taxon>
        <taxon>Gunneridae</taxon>
        <taxon>Pentapetalae</taxon>
        <taxon>rosids</taxon>
        <taxon>fabids</taxon>
        <taxon>Malpighiales</taxon>
        <taxon>Linaceae</taxon>
        <taxon>Linum</taxon>
    </lineage>
</organism>
<feature type="domain" description="Reverse transcriptase" evidence="1">
    <location>
        <begin position="4"/>
        <end position="285"/>
    </location>
</feature>
<dbReference type="GO" id="GO:0004523">
    <property type="term" value="F:RNA-DNA hybrid ribonuclease activity"/>
    <property type="evidence" value="ECO:0007669"/>
    <property type="project" value="InterPro"/>
</dbReference>
<dbReference type="GO" id="GO:0003676">
    <property type="term" value="F:nucleic acid binding"/>
    <property type="evidence" value="ECO:0007669"/>
    <property type="project" value="InterPro"/>
</dbReference>
<dbReference type="InterPro" id="IPR036397">
    <property type="entry name" value="RNaseH_sf"/>
</dbReference>
<dbReference type="Pfam" id="PF00078">
    <property type="entry name" value="RVT_1"/>
    <property type="match status" value="1"/>
</dbReference>
<dbReference type="InterPro" id="IPR000477">
    <property type="entry name" value="RT_dom"/>
</dbReference>
<dbReference type="InterPro" id="IPR043502">
    <property type="entry name" value="DNA/RNA_pol_sf"/>
</dbReference>